<reference evidence="2" key="1">
    <citation type="submission" date="2020-07" db="EMBL/GenBank/DDBJ databases">
        <title>Complete genome sequencing of Coprobacter sp. strain 2CBH44.</title>
        <authorList>
            <person name="Sakamoto M."/>
            <person name="Murakami T."/>
            <person name="Mori H."/>
        </authorList>
    </citation>
    <scope>NUCLEOTIDE SEQUENCE [LARGE SCALE GENOMIC DNA]</scope>
    <source>
        <strain evidence="2">2CBH44</strain>
    </source>
</reference>
<proteinExistence type="predicted"/>
<evidence type="ECO:0000313" key="1">
    <source>
        <dbReference type="EMBL" id="BCI63420.1"/>
    </source>
</evidence>
<evidence type="ECO:0008006" key="3">
    <source>
        <dbReference type="Google" id="ProtNLM"/>
    </source>
</evidence>
<evidence type="ECO:0000313" key="2">
    <source>
        <dbReference type="Proteomes" id="UP000594042"/>
    </source>
</evidence>
<dbReference type="AlphaFoldDB" id="A0A7G1HV42"/>
<sequence>MKTYFLSLLYFTLGTIALHAQNFIEIPLYEPIPNSSNVDIPFIHVYFPPINNGAAVIICPGGGYKYLEMDKEGNAYVPWFNNQGLVAIVLKYRLPNGQHKCPLQDAQKAM</sequence>
<dbReference type="Proteomes" id="UP000594042">
    <property type="component" value="Chromosome"/>
</dbReference>
<name>A0A7G1HV42_9BACT</name>
<dbReference type="RefSeq" id="WP_416336735.1">
    <property type="nucleotide sequence ID" value="NZ_AP023322.1"/>
</dbReference>
<organism evidence="1 2">
    <name type="scientific">Coprobacter secundus subsp. similis</name>
    <dbReference type="NCBI Taxonomy" id="2751153"/>
    <lineage>
        <taxon>Bacteria</taxon>
        <taxon>Pseudomonadati</taxon>
        <taxon>Bacteroidota</taxon>
        <taxon>Bacteroidia</taxon>
        <taxon>Bacteroidales</taxon>
        <taxon>Barnesiellaceae</taxon>
        <taxon>Coprobacter</taxon>
    </lineage>
</organism>
<protein>
    <recommendedName>
        <fullName evidence="3">Xylanase</fullName>
    </recommendedName>
</protein>
<dbReference type="SUPFAM" id="SSF53474">
    <property type="entry name" value="alpha/beta-Hydrolases"/>
    <property type="match status" value="1"/>
</dbReference>
<keyword evidence="2" id="KW-1185">Reference proteome</keyword>
<gene>
    <name evidence="1" type="ORF">Cop2CBH44_17730</name>
</gene>
<dbReference type="EMBL" id="AP023322">
    <property type="protein sequence ID" value="BCI63420.1"/>
    <property type="molecule type" value="Genomic_DNA"/>
</dbReference>
<accession>A0A7G1HV42</accession>
<dbReference type="Gene3D" id="3.40.50.1820">
    <property type="entry name" value="alpha/beta hydrolase"/>
    <property type="match status" value="1"/>
</dbReference>
<dbReference type="KEGG" id="copr:Cop2CBH44_17730"/>
<dbReference type="InterPro" id="IPR029058">
    <property type="entry name" value="AB_hydrolase_fold"/>
</dbReference>